<evidence type="ECO:0000313" key="4">
    <source>
        <dbReference type="EMBL" id="KAJ4761618.1"/>
    </source>
</evidence>
<dbReference type="InterPro" id="IPR025852">
    <property type="entry name" value="SM_dom_ATX"/>
</dbReference>
<dbReference type="PANTHER" id="PTHR12854:SF7">
    <property type="entry name" value="ATAXIN-2 HOMOLOG"/>
    <property type="match status" value="1"/>
</dbReference>
<dbReference type="Proteomes" id="UP001140206">
    <property type="component" value="Chromosome 4"/>
</dbReference>
<reference evidence="4" key="1">
    <citation type="submission" date="2022-08" db="EMBL/GenBank/DDBJ databases">
        <authorList>
            <person name="Marques A."/>
        </authorList>
    </citation>
    <scope>NUCLEOTIDE SEQUENCE</scope>
    <source>
        <strain evidence="4">RhyPub2mFocal</strain>
        <tissue evidence="4">Leaves</tissue>
    </source>
</reference>
<dbReference type="EMBL" id="JAMFTS010000004">
    <property type="protein sequence ID" value="KAJ4761618.1"/>
    <property type="molecule type" value="Genomic_DNA"/>
</dbReference>
<evidence type="ECO:0000256" key="1">
    <source>
        <dbReference type="SAM" id="MobiDB-lite"/>
    </source>
</evidence>
<dbReference type="PANTHER" id="PTHR12854">
    <property type="entry name" value="ATAXIN 2-RELATED"/>
    <property type="match status" value="1"/>
</dbReference>
<feature type="compositionally biased region" description="Polar residues" evidence="1">
    <location>
        <begin position="316"/>
        <end position="336"/>
    </location>
</feature>
<keyword evidence="2" id="KW-1133">Transmembrane helix</keyword>
<organism evidence="4 5">
    <name type="scientific">Rhynchospora pubera</name>
    <dbReference type="NCBI Taxonomy" id="906938"/>
    <lineage>
        <taxon>Eukaryota</taxon>
        <taxon>Viridiplantae</taxon>
        <taxon>Streptophyta</taxon>
        <taxon>Embryophyta</taxon>
        <taxon>Tracheophyta</taxon>
        <taxon>Spermatophyta</taxon>
        <taxon>Magnoliopsida</taxon>
        <taxon>Liliopsida</taxon>
        <taxon>Poales</taxon>
        <taxon>Cyperaceae</taxon>
        <taxon>Cyperoideae</taxon>
        <taxon>Rhynchosporeae</taxon>
        <taxon>Rhynchospora</taxon>
    </lineage>
</organism>
<sequence length="673" mass="74145">MSNQQVVAPRASANGFGPRRGDRDNKPHSAVKSTGIINGGKLTHASPSRDRLMYVVTYLIGLRVDVHVKNGSIISGIFHAANDKDFGVVLKMAQITKDSSAQGQKSLADIVKKPQTMIIPARDVVQIIAKDVALTIDELMNSGSATEKKKDLLIDSVISQSRHVEERELERWAPDGDESDCLELETMYTGRKWSRNWDQFETNEALFGVKSTFNEEIYTTKLEKGPHMKDLEMHASRIAREIEGEDTDDLHLAEERGINFLDNLDIDEELRYSAVTRDSWRSLESQTDSWRRSNETQTDSWRSRESQTDSWRRPTESQSDSWRTHQGTHNTSATSDYENESVEALGSANVDTLLDLSTSSSVDVDSNDCGGLLTSDPVENKSVLIDESTRSEEKKKKNDSKGYTGDAIAEAKPSDDDKASASEDLKKTKSSKHSENEPSDLASSGKLGATTERTNTSSGRPGSSTSNASEKIGGNSLSSGPGLSRSSSVASLASDKSSLNPNAKEFKLNPNARSFTPGSNLRPQAPAVPDGSFYYPPNIAPVPHMHTVPMAMGMGGPFGAQQPFVYNPQAGAPLQQPYMPPNAPPVNYLSLGLCFFLFWCSYSYLAFYHRIGISGNSKVFTKNIVWTKPTKISNYETFSENFNFFCTHEIPFSPPQIYLGCLLLSFNIASSFF</sequence>
<feature type="domain" description="LsmAD" evidence="3">
    <location>
        <begin position="207"/>
        <end position="278"/>
    </location>
</feature>
<name>A0AAV8D5Q2_9POAL</name>
<dbReference type="Pfam" id="PF06741">
    <property type="entry name" value="LsmAD"/>
    <property type="match status" value="1"/>
</dbReference>
<dbReference type="AlphaFoldDB" id="A0AAV8D5Q2"/>
<dbReference type="GO" id="GO:0003729">
    <property type="term" value="F:mRNA binding"/>
    <property type="evidence" value="ECO:0007669"/>
    <property type="project" value="TreeGrafter"/>
</dbReference>
<proteinExistence type="predicted"/>
<feature type="compositionally biased region" description="Basic and acidic residues" evidence="1">
    <location>
        <begin position="301"/>
        <end position="315"/>
    </location>
</feature>
<feature type="compositionally biased region" description="Polar residues" evidence="1">
    <location>
        <begin position="451"/>
        <end position="469"/>
    </location>
</feature>
<gene>
    <name evidence="4" type="ORF">LUZ62_071993</name>
</gene>
<protein>
    <submittedName>
        <fullName evidence="4">Polyadenylate-binding protein-interacting protein 4-like protein</fullName>
    </submittedName>
</protein>
<feature type="compositionally biased region" description="Basic and acidic residues" evidence="1">
    <location>
        <begin position="412"/>
        <end position="436"/>
    </location>
</feature>
<accession>A0AAV8D5Q2</accession>
<dbReference type="InterPro" id="IPR045117">
    <property type="entry name" value="ATXN2-like"/>
</dbReference>
<feature type="compositionally biased region" description="Low complexity" evidence="1">
    <location>
        <begin position="473"/>
        <end position="499"/>
    </location>
</feature>
<evidence type="ECO:0000259" key="3">
    <source>
        <dbReference type="SMART" id="SM01272"/>
    </source>
</evidence>
<dbReference type="FunFam" id="2.30.30.100:FF:000054">
    <property type="entry name" value="Polyadenylate-binding protein-interacting protein 3"/>
    <property type="match status" value="1"/>
</dbReference>
<evidence type="ECO:0000313" key="5">
    <source>
        <dbReference type="Proteomes" id="UP001140206"/>
    </source>
</evidence>
<keyword evidence="2" id="KW-0812">Transmembrane</keyword>
<dbReference type="Pfam" id="PF14438">
    <property type="entry name" value="SM-ATX"/>
    <property type="match status" value="1"/>
</dbReference>
<feature type="region of interest" description="Disordered" evidence="1">
    <location>
        <begin position="360"/>
        <end position="523"/>
    </location>
</feature>
<dbReference type="GO" id="GO:0034063">
    <property type="term" value="P:stress granule assembly"/>
    <property type="evidence" value="ECO:0007669"/>
    <property type="project" value="TreeGrafter"/>
</dbReference>
<dbReference type="InterPro" id="IPR009604">
    <property type="entry name" value="LsmAD_domain"/>
</dbReference>
<dbReference type="SMART" id="SM01272">
    <property type="entry name" value="LsmAD"/>
    <property type="match status" value="1"/>
</dbReference>
<keyword evidence="2" id="KW-0472">Membrane</keyword>
<evidence type="ECO:0000256" key="2">
    <source>
        <dbReference type="SAM" id="Phobius"/>
    </source>
</evidence>
<feature type="compositionally biased region" description="Polar residues" evidence="1">
    <location>
        <begin position="511"/>
        <end position="522"/>
    </location>
</feature>
<keyword evidence="5" id="KW-1185">Reference proteome</keyword>
<feature type="region of interest" description="Disordered" evidence="1">
    <location>
        <begin position="285"/>
        <end position="340"/>
    </location>
</feature>
<feature type="compositionally biased region" description="Basic and acidic residues" evidence="1">
    <location>
        <begin position="387"/>
        <end position="400"/>
    </location>
</feature>
<feature type="transmembrane region" description="Helical" evidence="2">
    <location>
        <begin position="588"/>
        <end position="608"/>
    </location>
</feature>
<feature type="region of interest" description="Disordered" evidence="1">
    <location>
        <begin position="1"/>
        <end position="42"/>
    </location>
</feature>
<comment type="caution">
    <text evidence="4">The sequence shown here is derived from an EMBL/GenBank/DDBJ whole genome shotgun (WGS) entry which is preliminary data.</text>
</comment>
<dbReference type="GO" id="GO:0010494">
    <property type="term" value="C:cytoplasmic stress granule"/>
    <property type="evidence" value="ECO:0007669"/>
    <property type="project" value="TreeGrafter"/>
</dbReference>